<evidence type="ECO:0000313" key="3">
    <source>
        <dbReference type="Proteomes" id="UP000277212"/>
    </source>
</evidence>
<feature type="compositionally biased region" description="Polar residues" evidence="1">
    <location>
        <begin position="145"/>
        <end position="154"/>
    </location>
</feature>
<evidence type="ECO:0000256" key="1">
    <source>
        <dbReference type="SAM" id="MobiDB-lite"/>
    </source>
</evidence>
<evidence type="ECO:0000313" key="2">
    <source>
        <dbReference type="EMBL" id="RMJ19094.1"/>
    </source>
</evidence>
<name>A0A3M2SNF4_9HYPO</name>
<proteinExistence type="predicted"/>
<organism evidence="2 3">
    <name type="scientific">Fusarium kuroshium</name>
    <dbReference type="NCBI Taxonomy" id="2010991"/>
    <lineage>
        <taxon>Eukaryota</taxon>
        <taxon>Fungi</taxon>
        <taxon>Dikarya</taxon>
        <taxon>Ascomycota</taxon>
        <taxon>Pezizomycotina</taxon>
        <taxon>Sordariomycetes</taxon>
        <taxon>Hypocreomycetidae</taxon>
        <taxon>Hypocreales</taxon>
        <taxon>Nectriaceae</taxon>
        <taxon>Fusarium</taxon>
        <taxon>Fusarium solani species complex</taxon>
    </lineage>
</organism>
<dbReference type="Proteomes" id="UP000277212">
    <property type="component" value="Unassembled WGS sequence"/>
</dbReference>
<sequence length="189" mass="20869">MACQATDKDWEVKYKQAGQFSNPGSPALPPRQSTTGIPEPHWGVLEHQATDEDSGGRFSSPASRATLPGLPTADALECLWAALRHQATDKDWEVDYKHAGEFSNHATTPSPKPSPPPPTTKVPEPRWGVLRQGSFGSDCPGAAQQHDTSTNTSDVRCRKSTPEERWRNYEHDGNNVLYDDDDDDDGYCY</sequence>
<feature type="region of interest" description="Disordered" evidence="1">
    <location>
        <begin position="99"/>
        <end position="189"/>
    </location>
</feature>
<keyword evidence="3" id="KW-1185">Reference proteome</keyword>
<feature type="compositionally biased region" description="Acidic residues" evidence="1">
    <location>
        <begin position="178"/>
        <end position="189"/>
    </location>
</feature>
<dbReference type="AlphaFoldDB" id="A0A3M2SNF4"/>
<gene>
    <name evidence="2" type="ORF">CDV36_001236</name>
</gene>
<accession>A0A3M2SNF4</accession>
<feature type="region of interest" description="Disordered" evidence="1">
    <location>
        <begin position="16"/>
        <end position="69"/>
    </location>
</feature>
<dbReference type="EMBL" id="NKUJ01000011">
    <property type="protein sequence ID" value="RMJ19094.1"/>
    <property type="molecule type" value="Genomic_DNA"/>
</dbReference>
<feature type="compositionally biased region" description="Pro residues" evidence="1">
    <location>
        <begin position="110"/>
        <end position="120"/>
    </location>
</feature>
<comment type="caution">
    <text evidence="2">The sequence shown here is derived from an EMBL/GenBank/DDBJ whole genome shotgun (WGS) entry which is preliminary data.</text>
</comment>
<reference evidence="2 3" key="1">
    <citation type="submission" date="2017-06" db="EMBL/GenBank/DDBJ databases">
        <title>Comparative genomic analysis of Ambrosia Fusariam Clade fungi.</title>
        <authorList>
            <person name="Stajich J.E."/>
            <person name="Carrillo J."/>
            <person name="Kijimoto T."/>
            <person name="Eskalen A."/>
            <person name="O'Donnell K."/>
            <person name="Kasson M."/>
        </authorList>
    </citation>
    <scope>NUCLEOTIDE SEQUENCE [LARGE SCALE GENOMIC DNA]</scope>
    <source>
        <strain evidence="2">UCR3666</strain>
    </source>
</reference>
<protein>
    <submittedName>
        <fullName evidence="2">Uncharacterized protein</fullName>
    </submittedName>
</protein>
<feature type="compositionally biased region" description="Basic and acidic residues" evidence="1">
    <location>
        <begin position="155"/>
        <end position="173"/>
    </location>
</feature>